<dbReference type="AlphaFoldDB" id="A0A0A9AF07"/>
<reference evidence="1" key="2">
    <citation type="journal article" date="2015" name="Data Brief">
        <title>Shoot transcriptome of the giant reed, Arundo donax.</title>
        <authorList>
            <person name="Barrero R.A."/>
            <person name="Guerrero F.D."/>
            <person name="Moolhuijzen P."/>
            <person name="Goolsby J.A."/>
            <person name="Tidwell J."/>
            <person name="Bellgard S.E."/>
            <person name="Bellgard M.I."/>
        </authorList>
    </citation>
    <scope>NUCLEOTIDE SEQUENCE</scope>
    <source>
        <tissue evidence="1">Shoot tissue taken approximately 20 cm above the soil surface</tissue>
    </source>
</reference>
<proteinExistence type="predicted"/>
<reference evidence="1" key="1">
    <citation type="submission" date="2014-09" db="EMBL/GenBank/DDBJ databases">
        <authorList>
            <person name="Magalhaes I.L.F."/>
            <person name="Oliveira U."/>
            <person name="Santos F.R."/>
            <person name="Vidigal T.H.D.A."/>
            <person name="Brescovit A.D."/>
            <person name="Santos A.J."/>
        </authorList>
    </citation>
    <scope>NUCLEOTIDE SEQUENCE</scope>
    <source>
        <tissue evidence="1">Shoot tissue taken approximately 20 cm above the soil surface</tissue>
    </source>
</reference>
<accession>A0A0A9AF07</accession>
<sequence>MFNYYNFKMSYNKWTEYFMQYFSRSKTTNYINSNGLSLIRGNCSFQGRLA</sequence>
<dbReference type="EMBL" id="GBRH01248184">
    <property type="protein sequence ID" value="JAD49711.1"/>
    <property type="molecule type" value="Transcribed_RNA"/>
</dbReference>
<evidence type="ECO:0000313" key="1">
    <source>
        <dbReference type="EMBL" id="JAD49711.1"/>
    </source>
</evidence>
<protein>
    <submittedName>
        <fullName evidence="1">Uncharacterized protein</fullName>
    </submittedName>
</protein>
<name>A0A0A9AF07_ARUDO</name>
<organism evidence="1">
    <name type="scientific">Arundo donax</name>
    <name type="common">Giant reed</name>
    <name type="synonym">Donax arundinaceus</name>
    <dbReference type="NCBI Taxonomy" id="35708"/>
    <lineage>
        <taxon>Eukaryota</taxon>
        <taxon>Viridiplantae</taxon>
        <taxon>Streptophyta</taxon>
        <taxon>Embryophyta</taxon>
        <taxon>Tracheophyta</taxon>
        <taxon>Spermatophyta</taxon>
        <taxon>Magnoliopsida</taxon>
        <taxon>Liliopsida</taxon>
        <taxon>Poales</taxon>
        <taxon>Poaceae</taxon>
        <taxon>PACMAD clade</taxon>
        <taxon>Arundinoideae</taxon>
        <taxon>Arundineae</taxon>
        <taxon>Arundo</taxon>
    </lineage>
</organism>